<organism evidence="3 4">
    <name type="scientific">Fervidobacterium gondwanense DSM 13020</name>
    <dbReference type="NCBI Taxonomy" id="1121883"/>
    <lineage>
        <taxon>Bacteria</taxon>
        <taxon>Thermotogati</taxon>
        <taxon>Thermotogota</taxon>
        <taxon>Thermotogae</taxon>
        <taxon>Thermotogales</taxon>
        <taxon>Fervidobacteriaceae</taxon>
        <taxon>Fervidobacterium</taxon>
    </lineage>
</organism>
<keyword evidence="1" id="KW-0472">Membrane</keyword>
<proteinExistence type="predicted"/>
<dbReference type="PANTHER" id="PTHR30336:SF4">
    <property type="entry name" value="ENVELOPE BIOGENESIS FACTOR ELYC"/>
    <property type="match status" value="1"/>
</dbReference>
<feature type="domain" description="DUF218" evidence="2">
    <location>
        <begin position="74"/>
        <end position="229"/>
    </location>
</feature>
<evidence type="ECO:0000313" key="3">
    <source>
        <dbReference type="EMBL" id="SHN62219.1"/>
    </source>
</evidence>
<dbReference type="EMBL" id="FRDJ01000006">
    <property type="protein sequence ID" value="SHN62219.1"/>
    <property type="molecule type" value="Genomic_DNA"/>
</dbReference>
<dbReference type="STRING" id="1121883.SAMN02745226_01255"/>
<feature type="transmembrane region" description="Helical" evidence="1">
    <location>
        <begin position="37"/>
        <end position="57"/>
    </location>
</feature>
<dbReference type="Proteomes" id="UP000184207">
    <property type="component" value="Unassembled WGS sequence"/>
</dbReference>
<evidence type="ECO:0000313" key="4">
    <source>
        <dbReference type="Proteomes" id="UP000184207"/>
    </source>
</evidence>
<protein>
    <submittedName>
        <fullName evidence="3">PEP-CTERM protein-sorting domain-containing protein</fullName>
    </submittedName>
</protein>
<dbReference type="CDD" id="cd06259">
    <property type="entry name" value="YdcF-like"/>
    <property type="match status" value="1"/>
</dbReference>
<dbReference type="GO" id="GO:0005886">
    <property type="term" value="C:plasma membrane"/>
    <property type="evidence" value="ECO:0007669"/>
    <property type="project" value="TreeGrafter"/>
</dbReference>
<dbReference type="InterPro" id="IPR003848">
    <property type="entry name" value="DUF218"/>
</dbReference>
<dbReference type="AlphaFoldDB" id="A0A1M7SUQ9"/>
<evidence type="ECO:0000259" key="2">
    <source>
        <dbReference type="Pfam" id="PF02698"/>
    </source>
</evidence>
<dbReference type="Gene3D" id="3.40.50.620">
    <property type="entry name" value="HUPs"/>
    <property type="match status" value="1"/>
</dbReference>
<dbReference type="GO" id="GO:0043164">
    <property type="term" value="P:Gram-negative-bacterium-type cell wall biogenesis"/>
    <property type="evidence" value="ECO:0007669"/>
    <property type="project" value="TreeGrafter"/>
</dbReference>
<dbReference type="OrthoDB" id="9782395at2"/>
<dbReference type="PANTHER" id="PTHR30336">
    <property type="entry name" value="INNER MEMBRANE PROTEIN, PROBABLE PERMEASE"/>
    <property type="match status" value="1"/>
</dbReference>
<feature type="transmembrane region" description="Helical" evidence="1">
    <location>
        <begin position="12"/>
        <end position="30"/>
    </location>
</feature>
<accession>A0A1M7SUQ9</accession>
<sequence length="238" mass="27649">MFALLKIISSFVVFPGIIVLLFLVLSFILYKKRNKAWRIFLALSFVFYIASSNWFAYLVSKTLYIPDTDDNGRYIVVLGGGIDIYNSEREIGKHTLRRLYRAYQLYLKNPRRIIVTGGVVTKGIPEASVMRDVLVSFGVPEENIIVEERARNTYENAKYTYELVGSVPITLVTSTTHMRRSLLSFGKFFSKIYHVQADYPIDFRNVYLDYVPNHGGFYTFSQVFYEWIGILQYALFKK</sequence>
<evidence type="ECO:0000256" key="1">
    <source>
        <dbReference type="SAM" id="Phobius"/>
    </source>
</evidence>
<gene>
    <name evidence="3" type="ORF">SAMN02745226_01255</name>
</gene>
<name>A0A1M7SUQ9_FERGO</name>
<keyword evidence="1" id="KW-0812">Transmembrane</keyword>
<reference evidence="4" key="1">
    <citation type="submission" date="2016-12" db="EMBL/GenBank/DDBJ databases">
        <authorList>
            <person name="Varghese N."/>
            <person name="Submissions S."/>
        </authorList>
    </citation>
    <scope>NUCLEOTIDE SEQUENCE [LARGE SCALE GENOMIC DNA]</scope>
    <source>
        <strain evidence="4">DSM 13020</strain>
    </source>
</reference>
<dbReference type="InterPro" id="IPR051599">
    <property type="entry name" value="Cell_Envelope_Assoc"/>
</dbReference>
<dbReference type="InterPro" id="IPR014729">
    <property type="entry name" value="Rossmann-like_a/b/a_fold"/>
</dbReference>
<dbReference type="Pfam" id="PF02698">
    <property type="entry name" value="DUF218"/>
    <property type="match status" value="1"/>
</dbReference>
<keyword evidence="4" id="KW-1185">Reference proteome</keyword>
<keyword evidence="1" id="KW-1133">Transmembrane helix</keyword>
<dbReference type="GO" id="GO:0000270">
    <property type="term" value="P:peptidoglycan metabolic process"/>
    <property type="evidence" value="ECO:0007669"/>
    <property type="project" value="TreeGrafter"/>
</dbReference>
<dbReference type="RefSeq" id="WP_072759521.1">
    <property type="nucleotide sequence ID" value="NZ_FRDJ01000006.1"/>
</dbReference>